<dbReference type="WBParaSite" id="nRc.2.0.1.t10058-RA">
    <property type="protein sequence ID" value="nRc.2.0.1.t10058-RA"/>
    <property type="gene ID" value="nRc.2.0.1.g10058"/>
</dbReference>
<keyword evidence="1" id="KW-1185">Reference proteome</keyword>
<dbReference type="Proteomes" id="UP000887565">
    <property type="component" value="Unplaced"/>
</dbReference>
<dbReference type="AlphaFoldDB" id="A0A915I8H6"/>
<evidence type="ECO:0000313" key="1">
    <source>
        <dbReference type="Proteomes" id="UP000887565"/>
    </source>
</evidence>
<name>A0A915I8H6_ROMCU</name>
<organism evidence="1 2">
    <name type="scientific">Romanomermis culicivorax</name>
    <name type="common">Nematode worm</name>
    <dbReference type="NCBI Taxonomy" id="13658"/>
    <lineage>
        <taxon>Eukaryota</taxon>
        <taxon>Metazoa</taxon>
        <taxon>Ecdysozoa</taxon>
        <taxon>Nematoda</taxon>
        <taxon>Enoplea</taxon>
        <taxon>Dorylaimia</taxon>
        <taxon>Mermithida</taxon>
        <taxon>Mermithoidea</taxon>
        <taxon>Mermithidae</taxon>
        <taxon>Romanomermis</taxon>
    </lineage>
</organism>
<reference evidence="2" key="1">
    <citation type="submission" date="2022-11" db="UniProtKB">
        <authorList>
            <consortium name="WormBaseParasite"/>
        </authorList>
    </citation>
    <scope>IDENTIFICATION</scope>
</reference>
<sequence>MTVFNLRSLHVRIKFGLKHLEITLTINIVLEKKLDLLGCGRQLQPKLLSLENIVNDYGGFKQFCIASWEFIKSLPDLLQNPIQYLQRQQAEDAAKVVNKALEIMEKNTMIQNTTK</sequence>
<proteinExistence type="predicted"/>
<accession>A0A915I8H6</accession>
<evidence type="ECO:0000313" key="2">
    <source>
        <dbReference type="WBParaSite" id="nRc.2.0.1.t10058-RA"/>
    </source>
</evidence>
<protein>
    <submittedName>
        <fullName evidence="2">Uncharacterized protein</fullName>
    </submittedName>
</protein>